<evidence type="ECO:0000313" key="2">
    <source>
        <dbReference type="Proteomes" id="UP000178870"/>
    </source>
</evidence>
<organism evidence="1 2">
    <name type="scientific">Candidatus Woesebacteria bacterium RIFCSPHIGHO2_01_FULL_44_21</name>
    <dbReference type="NCBI Taxonomy" id="1802503"/>
    <lineage>
        <taxon>Bacteria</taxon>
        <taxon>Candidatus Woeseibacteriota</taxon>
    </lineage>
</organism>
<gene>
    <name evidence="1" type="ORF">A2803_05930</name>
</gene>
<comment type="caution">
    <text evidence="1">The sequence shown here is derived from an EMBL/GenBank/DDBJ whole genome shotgun (WGS) entry which is preliminary data.</text>
</comment>
<accession>A0A1F7Z277</accession>
<sequence>MAKVVYTHLRPGEVIVPKIENELDLKNIILVANRNLKSSHFEMRGRDSNPLAGVTYPGRSAHLDYITSEIGENSLICKDHVSEVVRHCFGKEMDRHDGMFQAKISDLRDVGFWVFLAPTGLHLLHVRMVHERTMMSGDLPTPHDRQNLVKVFQRVYPLKK</sequence>
<dbReference type="EMBL" id="MGGP01000012">
    <property type="protein sequence ID" value="OGM32845.1"/>
    <property type="molecule type" value="Genomic_DNA"/>
</dbReference>
<reference evidence="1 2" key="1">
    <citation type="journal article" date="2016" name="Nat. Commun.">
        <title>Thousands of microbial genomes shed light on interconnected biogeochemical processes in an aquifer system.</title>
        <authorList>
            <person name="Anantharaman K."/>
            <person name="Brown C.T."/>
            <person name="Hug L.A."/>
            <person name="Sharon I."/>
            <person name="Castelle C.J."/>
            <person name="Probst A.J."/>
            <person name="Thomas B.C."/>
            <person name="Singh A."/>
            <person name="Wilkins M.J."/>
            <person name="Karaoz U."/>
            <person name="Brodie E.L."/>
            <person name="Williams K.H."/>
            <person name="Hubbard S.S."/>
            <person name="Banfield J.F."/>
        </authorList>
    </citation>
    <scope>NUCLEOTIDE SEQUENCE [LARGE SCALE GENOMIC DNA]</scope>
</reference>
<proteinExistence type="predicted"/>
<evidence type="ECO:0000313" key="1">
    <source>
        <dbReference type="EMBL" id="OGM32845.1"/>
    </source>
</evidence>
<protein>
    <submittedName>
        <fullName evidence="1">Uncharacterized protein</fullName>
    </submittedName>
</protein>
<dbReference type="AlphaFoldDB" id="A0A1F7Z277"/>
<name>A0A1F7Z277_9BACT</name>
<dbReference type="Proteomes" id="UP000178870">
    <property type="component" value="Unassembled WGS sequence"/>
</dbReference>